<dbReference type="InterPro" id="IPR032466">
    <property type="entry name" value="Metal_Hydrolase"/>
</dbReference>
<proteinExistence type="predicted"/>
<dbReference type="PROSITE" id="PS01091">
    <property type="entry name" value="TATD_3"/>
    <property type="match status" value="1"/>
</dbReference>
<name>A0A1F6WQ79_9BACT</name>
<comment type="caution">
    <text evidence="4">The sequence shown here is derived from an EMBL/GenBank/DDBJ whole genome shotgun (WGS) entry which is preliminary data.</text>
</comment>
<evidence type="ECO:0000313" key="4">
    <source>
        <dbReference type="EMBL" id="OGI84038.1"/>
    </source>
</evidence>
<dbReference type="Proteomes" id="UP000179448">
    <property type="component" value="Unassembled WGS sequence"/>
</dbReference>
<dbReference type="FunFam" id="3.20.20.140:FF:000005">
    <property type="entry name" value="TatD family hydrolase"/>
    <property type="match status" value="1"/>
</dbReference>
<dbReference type="NCBIfam" id="TIGR00010">
    <property type="entry name" value="YchF/TatD family DNA exonuclease"/>
    <property type="match status" value="1"/>
</dbReference>
<feature type="binding site" evidence="3">
    <location>
        <position position="8"/>
    </location>
    <ligand>
        <name>a divalent metal cation</name>
        <dbReference type="ChEBI" id="CHEBI:60240"/>
        <label>1</label>
    </ligand>
</feature>
<feature type="binding site" evidence="3">
    <location>
        <position position="129"/>
    </location>
    <ligand>
        <name>a divalent metal cation</name>
        <dbReference type="ChEBI" id="CHEBI:60240"/>
        <label>2</label>
    </ligand>
</feature>
<dbReference type="PANTHER" id="PTHR46124:SF2">
    <property type="entry name" value="D-AMINOACYL-TRNA DEACYLASE"/>
    <property type="match status" value="1"/>
</dbReference>
<keyword evidence="2" id="KW-0378">Hydrolase</keyword>
<dbReference type="Gene3D" id="3.20.20.140">
    <property type="entry name" value="Metal-dependent hydrolases"/>
    <property type="match status" value="1"/>
</dbReference>
<dbReference type="CDD" id="cd01310">
    <property type="entry name" value="TatD_DNAse"/>
    <property type="match status" value="1"/>
</dbReference>
<keyword evidence="1 3" id="KW-0479">Metal-binding</keyword>
<organism evidence="4 5">
    <name type="scientific">Candidatus Nomurabacteria bacterium RIFCSPLOWO2_01_FULL_36_10b</name>
    <dbReference type="NCBI Taxonomy" id="1801766"/>
    <lineage>
        <taxon>Bacteria</taxon>
        <taxon>Candidatus Nomuraibacteriota</taxon>
    </lineage>
</organism>
<dbReference type="GO" id="GO:0005829">
    <property type="term" value="C:cytosol"/>
    <property type="evidence" value="ECO:0007669"/>
    <property type="project" value="TreeGrafter"/>
</dbReference>
<dbReference type="EMBL" id="MFUQ01000004">
    <property type="protein sequence ID" value="OGI84038.1"/>
    <property type="molecule type" value="Genomic_DNA"/>
</dbReference>
<sequence>MYYDIHCHLTDDKFKADRDDVIKRALNAGVTMITIGTNETTSNQAILLAEKYDNIFATVGLHPNEISDDNISRATLSNMIAHPKVVGVGECGFDYYNIEKTPEIISTQEKAFRVQIECALENNKPLMLHNRSTKGTYDAYEDSLRVLSEYYPHQEGLGRVPRGNVHFFAGNIDIIKRFLDIGFYISFTGVITFATEYEELIRAVPIDRLLLETDAPYVAPVPYRGKRCEPVYVIEVYKKVVDVLNLTDEELQKQMQDNVKRLFL</sequence>
<reference evidence="4 5" key="1">
    <citation type="journal article" date="2016" name="Nat. Commun.">
        <title>Thousands of microbial genomes shed light on interconnected biogeochemical processes in an aquifer system.</title>
        <authorList>
            <person name="Anantharaman K."/>
            <person name="Brown C.T."/>
            <person name="Hug L.A."/>
            <person name="Sharon I."/>
            <person name="Castelle C.J."/>
            <person name="Probst A.J."/>
            <person name="Thomas B.C."/>
            <person name="Singh A."/>
            <person name="Wilkins M.J."/>
            <person name="Karaoz U."/>
            <person name="Brodie E.L."/>
            <person name="Williams K.H."/>
            <person name="Hubbard S.S."/>
            <person name="Banfield J.F."/>
        </authorList>
    </citation>
    <scope>NUCLEOTIDE SEQUENCE [LARGE SCALE GENOMIC DNA]</scope>
</reference>
<dbReference type="AlphaFoldDB" id="A0A1F6WQ79"/>
<dbReference type="PANTHER" id="PTHR46124">
    <property type="entry name" value="D-AMINOACYL-TRNA DEACYLASE"/>
    <property type="match status" value="1"/>
</dbReference>
<evidence type="ECO:0008006" key="6">
    <source>
        <dbReference type="Google" id="ProtNLM"/>
    </source>
</evidence>
<dbReference type="InterPro" id="IPR018228">
    <property type="entry name" value="DNase_TatD-rel_CS"/>
</dbReference>
<dbReference type="InterPro" id="IPR015991">
    <property type="entry name" value="TatD/YcfH-like"/>
</dbReference>
<feature type="binding site" evidence="3">
    <location>
        <position position="6"/>
    </location>
    <ligand>
        <name>a divalent metal cation</name>
        <dbReference type="ChEBI" id="CHEBI:60240"/>
        <label>1</label>
    </ligand>
</feature>
<protein>
    <recommendedName>
        <fullName evidence="6">Hydrolase TatD</fullName>
    </recommendedName>
</protein>
<gene>
    <name evidence="4" type="ORF">A2997_00555</name>
</gene>
<dbReference type="GO" id="GO:0046872">
    <property type="term" value="F:metal ion binding"/>
    <property type="evidence" value="ECO:0007669"/>
    <property type="project" value="UniProtKB-KW"/>
</dbReference>
<evidence type="ECO:0000256" key="2">
    <source>
        <dbReference type="ARBA" id="ARBA00022801"/>
    </source>
</evidence>
<feature type="binding site" evidence="3">
    <location>
        <position position="214"/>
    </location>
    <ligand>
        <name>a divalent metal cation</name>
        <dbReference type="ChEBI" id="CHEBI:60240"/>
        <label>1</label>
    </ligand>
</feature>
<dbReference type="InterPro" id="IPR001130">
    <property type="entry name" value="TatD-like"/>
</dbReference>
<evidence type="ECO:0000256" key="3">
    <source>
        <dbReference type="PIRSR" id="PIRSR005902-1"/>
    </source>
</evidence>
<dbReference type="Pfam" id="PF01026">
    <property type="entry name" value="TatD_DNase"/>
    <property type="match status" value="1"/>
</dbReference>
<evidence type="ECO:0000313" key="5">
    <source>
        <dbReference type="Proteomes" id="UP000179448"/>
    </source>
</evidence>
<dbReference type="STRING" id="1801766.A2997_00555"/>
<feature type="binding site" evidence="3">
    <location>
        <position position="90"/>
    </location>
    <ligand>
        <name>a divalent metal cation</name>
        <dbReference type="ChEBI" id="CHEBI:60240"/>
        <label>1</label>
    </ligand>
</feature>
<dbReference type="GO" id="GO:0004536">
    <property type="term" value="F:DNA nuclease activity"/>
    <property type="evidence" value="ECO:0007669"/>
    <property type="project" value="InterPro"/>
</dbReference>
<dbReference type="PIRSF" id="PIRSF005902">
    <property type="entry name" value="DNase_TatD"/>
    <property type="match status" value="1"/>
</dbReference>
<accession>A0A1F6WQ79</accession>
<evidence type="ECO:0000256" key="1">
    <source>
        <dbReference type="ARBA" id="ARBA00022723"/>
    </source>
</evidence>
<dbReference type="GO" id="GO:0016788">
    <property type="term" value="F:hydrolase activity, acting on ester bonds"/>
    <property type="evidence" value="ECO:0007669"/>
    <property type="project" value="InterPro"/>
</dbReference>
<dbReference type="SUPFAM" id="SSF51556">
    <property type="entry name" value="Metallo-dependent hydrolases"/>
    <property type="match status" value="1"/>
</dbReference>
<feature type="binding site" evidence="3">
    <location>
        <position position="166"/>
    </location>
    <ligand>
        <name>a divalent metal cation</name>
        <dbReference type="ChEBI" id="CHEBI:60240"/>
        <label>2</label>
    </ligand>
</feature>